<evidence type="ECO:0000313" key="3">
    <source>
        <dbReference type="EMBL" id="MBG3878667.1"/>
    </source>
</evidence>
<sequence length="408" mass="45641">MPKRKILFISGTRADFGKIRPLIQALDNDARFEHSLFATGMHTLARYGFTVDEIFKTFGSARLEKGFRNVHVFMNQVHGESMDLVLANTIFGLSRYVSEYQPDMIVVHGDRVEALAGALVGSMRNILVAHIEGGELSGTIDELIRHSISKVAHLHFTANEETRDRLIQMGERRESIFTIGSPDIDIMLSDDLPDLEEVRAYYGIPFERYAVALLHPVTTNPAETRREARAMVKAMLASPHNFVVIYPNNDTGSDFILQEYECLKGHARIRIYPSLRLTSFLTLLKHADFLVGNSSAGVRETPVYGVPSINIGSRQANRFVCPSIANVAGRVPDILTAMENARAATCFEPVYHFGRGDSARHFRAALADEAVWQTPRQKQFVDIIQPLPTPQPQAEKTGPRSRRLALVK</sequence>
<dbReference type="GO" id="GO:0016798">
    <property type="term" value="F:hydrolase activity, acting on glycosyl bonds"/>
    <property type="evidence" value="ECO:0007669"/>
    <property type="project" value="UniProtKB-KW"/>
</dbReference>
<dbReference type="Proteomes" id="UP001194469">
    <property type="component" value="Unassembled WGS sequence"/>
</dbReference>
<dbReference type="RefSeq" id="WP_196610525.1">
    <property type="nucleotide sequence ID" value="NZ_VRYY01000670.1"/>
</dbReference>
<comment type="caution">
    <text evidence="3">The sequence shown here is derived from an EMBL/GenBank/DDBJ whole genome shotgun (WGS) entry which is preliminary data.</text>
</comment>
<feature type="compositionally biased region" description="Basic residues" evidence="1">
    <location>
        <begin position="399"/>
        <end position="408"/>
    </location>
</feature>
<accession>A0ABS0J951</accession>
<reference evidence="3 4" key="1">
    <citation type="submission" date="2019-08" db="EMBL/GenBank/DDBJ databases">
        <authorList>
            <person name="Luo N."/>
        </authorList>
    </citation>
    <scope>NUCLEOTIDE SEQUENCE [LARGE SCALE GENOMIC DNA]</scope>
    <source>
        <strain evidence="3 4">NCIMB 9442</strain>
    </source>
</reference>
<dbReference type="InterPro" id="IPR029767">
    <property type="entry name" value="WecB-like"/>
</dbReference>
<evidence type="ECO:0000259" key="2">
    <source>
        <dbReference type="Pfam" id="PF02350"/>
    </source>
</evidence>
<keyword evidence="3" id="KW-0326">Glycosidase</keyword>
<feature type="domain" description="UDP-N-acetylglucosamine 2-epimerase" evidence="2">
    <location>
        <begin position="24"/>
        <end position="366"/>
    </location>
</feature>
<organism evidence="3 4">
    <name type="scientific">Nitratidesulfovibrio oxamicus</name>
    <dbReference type="NCBI Taxonomy" id="32016"/>
    <lineage>
        <taxon>Bacteria</taxon>
        <taxon>Pseudomonadati</taxon>
        <taxon>Thermodesulfobacteriota</taxon>
        <taxon>Desulfovibrionia</taxon>
        <taxon>Desulfovibrionales</taxon>
        <taxon>Desulfovibrionaceae</taxon>
        <taxon>Nitratidesulfovibrio</taxon>
    </lineage>
</organism>
<dbReference type="EC" id="3.2.1.183" evidence="3"/>
<protein>
    <submittedName>
        <fullName evidence="3">UDP-N-acetylglucosamine 2-epimerase (Hydrolyzing)</fullName>
        <ecNumber evidence="3">3.2.1.183</ecNumber>
    </submittedName>
</protein>
<dbReference type="PANTHER" id="PTHR43174:SF3">
    <property type="entry name" value="UDP-N-ACETYLGLUCOSAMINE 2-EPIMERASE"/>
    <property type="match status" value="1"/>
</dbReference>
<dbReference type="NCBIfam" id="TIGR03568">
    <property type="entry name" value="NeuC_NnaA"/>
    <property type="match status" value="1"/>
</dbReference>
<dbReference type="InterPro" id="IPR020004">
    <property type="entry name" value="UDP-GlcNAc_Epase"/>
</dbReference>
<feature type="region of interest" description="Disordered" evidence="1">
    <location>
        <begin position="388"/>
        <end position="408"/>
    </location>
</feature>
<dbReference type="PANTHER" id="PTHR43174">
    <property type="entry name" value="UDP-N-ACETYLGLUCOSAMINE 2-EPIMERASE"/>
    <property type="match status" value="1"/>
</dbReference>
<dbReference type="InterPro" id="IPR003331">
    <property type="entry name" value="UDP_GlcNAc_Epimerase_2_dom"/>
</dbReference>
<evidence type="ECO:0000256" key="1">
    <source>
        <dbReference type="SAM" id="MobiDB-lite"/>
    </source>
</evidence>
<name>A0ABS0J951_9BACT</name>
<gene>
    <name evidence="3" type="primary">neuC</name>
    <name evidence="3" type="ORF">FVW20_17060</name>
</gene>
<evidence type="ECO:0000313" key="4">
    <source>
        <dbReference type="Proteomes" id="UP001194469"/>
    </source>
</evidence>
<keyword evidence="3" id="KW-0378">Hydrolase</keyword>
<proteinExistence type="predicted"/>
<dbReference type="Pfam" id="PF02350">
    <property type="entry name" value="Epimerase_2"/>
    <property type="match status" value="1"/>
</dbReference>
<dbReference type="Gene3D" id="3.40.50.2000">
    <property type="entry name" value="Glycogen Phosphorylase B"/>
    <property type="match status" value="2"/>
</dbReference>
<dbReference type="EMBL" id="VRYY01000670">
    <property type="protein sequence ID" value="MBG3878667.1"/>
    <property type="molecule type" value="Genomic_DNA"/>
</dbReference>
<keyword evidence="4" id="KW-1185">Reference proteome</keyword>
<dbReference type="SUPFAM" id="SSF53756">
    <property type="entry name" value="UDP-Glycosyltransferase/glycogen phosphorylase"/>
    <property type="match status" value="1"/>
</dbReference>